<keyword evidence="2" id="KW-1185">Reference proteome</keyword>
<proteinExistence type="predicted"/>
<dbReference type="EMBL" id="BSYO01000022">
    <property type="protein sequence ID" value="GMH21028.1"/>
    <property type="molecule type" value="Genomic_DNA"/>
</dbReference>
<evidence type="ECO:0000313" key="1">
    <source>
        <dbReference type="EMBL" id="GMH21028.1"/>
    </source>
</evidence>
<sequence>MVRAGLSRFFGILFSLRSYLLICFPLLNGAVTWRDADGILMGLDYVFSLAGPFFLLICDETVSVGGLAGCYEGSWLLDLLQLNLLLDLVKGIAGDVIFWPCSFLVSPEIPAGWMRADLW</sequence>
<protein>
    <submittedName>
        <fullName evidence="1">Uncharacterized protein</fullName>
    </submittedName>
</protein>
<organism evidence="1 2">
    <name type="scientific">Nepenthes gracilis</name>
    <name type="common">Slender pitcher plant</name>
    <dbReference type="NCBI Taxonomy" id="150966"/>
    <lineage>
        <taxon>Eukaryota</taxon>
        <taxon>Viridiplantae</taxon>
        <taxon>Streptophyta</taxon>
        <taxon>Embryophyta</taxon>
        <taxon>Tracheophyta</taxon>
        <taxon>Spermatophyta</taxon>
        <taxon>Magnoliopsida</taxon>
        <taxon>eudicotyledons</taxon>
        <taxon>Gunneridae</taxon>
        <taxon>Pentapetalae</taxon>
        <taxon>Caryophyllales</taxon>
        <taxon>Nepenthaceae</taxon>
        <taxon>Nepenthes</taxon>
    </lineage>
</organism>
<gene>
    <name evidence="1" type="ORF">Nepgr_022870</name>
</gene>
<dbReference type="AlphaFoldDB" id="A0AAD3XXE2"/>
<evidence type="ECO:0000313" key="2">
    <source>
        <dbReference type="Proteomes" id="UP001279734"/>
    </source>
</evidence>
<dbReference type="Proteomes" id="UP001279734">
    <property type="component" value="Unassembled WGS sequence"/>
</dbReference>
<reference evidence="1" key="1">
    <citation type="submission" date="2023-05" db="EMBL/GenBank/DDBJ databases">
        <title>Nepenthes gracilis genome sequencing.</title>
        <authorList>
            <person name="Fukushima K."/>
        </authorList>
    </citation>
    <scope>NUCLEOTIDE SEQUENCE</scope>
    <source>
        <strain evidence="1">SING2019-196</strain>
    </source>
</reference>
<name>A0AAD3XXE2_NEPGR</name>
<accession>A0AAD3XXE2</accession>
<comment type="caution">
    <text evidence="1">The sequence shown here is derived from an EMBL/GenBank/DDBJ whole genome shotgun (WGS) entry which is preliminary data.</text>
</comment>